<feature type="region of interest" description="Disordered" evidence="1">
    <location>
        <begin position="243"/>
        <end position="270"/>
    </location>
</feature>
<evidence type="ECO:0000313" key="2">
    <source>
        <dbReference type="EMBL" id="CAE7366027.1"/>
    </source>
</evidence>
<name>A0A812PZT8_9DINO</name>
<organism evidence="2 3">
    <name type="scientific">Symbiodinium natans</name>
    <dbReference type="NCBI Taxonomy" id="878477"/>
    <lineage>
        <taxon>Eukaryota</taxon>
        <taxon>Sar</taxon>
        <taxon>Alveolata</taxon>
        <taxon>Dinophyceae</taxon>
        <taxon>Suessiales</taxon>
        <taxon>Symbiodiniaceae</taxon>
        <taxon>Symbiodinium</taxon>
    </lineage>
</organism>
<proteinExistence type="predicted"/>
<keyword evidence="3" id="KW-1185">Reference proteome</keyword>
<dbReference type="OrthoDB" id="10398767at2759"/>
<feature type="compositionally biased region" description="Low complexity" evidence="1">
    <location>
        <begin position="251"/>
        <end position="262"/>
    </location>
</feature>
<dbReference type="Proteomes" id="UP000604046">
    <property type="component" value="Unassembled WGS sequence"/>
</dbReference>
<reference evidence="2" key="1">
    <citation type="submission" date="2021-02" db="EMBL/GenBank/DDBJ databases">
        <authorList>
            <person name="Dougan E. K."/>
            <person name="Rhodes N."/>
            <person name="Thang M."/>
            <person name="Chan C."/>
        </authorList>
    </citation>
    <scope>NUCLEOTIDE SEQUENCE</scope>
</reference>
<sequence length="340" mass="35919">MLIEKIAAAADQARTEAASALERHVERAKVAATGVVEQARGSIALSTAPVPCSVCGRSTRGGDGGACGDVGEMSSKVEAADAAPRCYSCLTAEERDKVVVTVKQQHLTLDSFFAGEPPPVHEDPPESVLEKAHRLGSLALGGAVEMIGWIPGLGATTKGAVKVLHKVVKFGPLAMYSSELVETLQLLVVMANRSGVARGGSTNGVGLETRAMPASVSSSQTPLRIPSGVLRAFRARQLGSVNPYCRDGKRSSSQKLPKSLSQGRGRAPPAPVEVDAYKTVTVELKGREGYNSSAVNGLWHYWRVKGGRLAFQREINLAEGKEEEEEATGFFCGLVAYESC</sequence>
<gene>
    <name evidence="2" type="ORF">SNAT2548_LOCUS19865</name>
</gene>
<dbReference type="EMBL" id="CAJNDS010002191">
    <property type="protein sequence ID" value="CAE7366027.1"/>
    <property type="molecule type" value="Genomic_DNA"/>
</dbReference>
<accession>A0A812PZT8</accession>
<comment type="caution">
    <text evidence="2">The sequence shown here is derived from an EMBL/GenBank/DDBJ whole genome shotgun (WGS) entry which is preliminary data.</text>
</comment>
<protein>
    <submittedName>
        <fullName evidence="2">Uncharacterized protein</fullName>
    </submittedName>
</protein>
<dbReference type="AlphaFoldDB" id="A0A812PZT8"/>
<evidence type="ECO:0000313" key="3">
    <source>
        <dbReference type="Proteomes" id="UP000604046"/>
    </source>
</evidence>
<evidence type="ECO:0000256" key="1">
    <source>
        <dbReference type="SAM" id="MobiDB-lite"/>
    </source>
</evidence>